<protein>
    <submittedName>
        <fullName evidence="1">Uncharacterized protein</fullName>
    </submittedName>
</protein>
<reference evidence="2" key="1">
    <citation type="submission" date="2019-01" db="EMBL/GenBank/DDBJ databases">
        <title>Anaerobic oxidation of ethane by archaea from a marine hydrocarbon seep.</title>
        <authorList>
            <person name="Musat F."/>
        </authorList>
    </citation>
    <scope>NUCLEOTIDE SEQUENCE [LARGE SCALE GENOMIC DNA]</scope>
</reference>
<evidence type="ECO:0000313" key="1">
    <source>
        <dbReference type="EMBL" id="RZB32785.1"/>
    </source>
</evidence>
<organism evidence="1 2">
    <name type="scientific">Candidatus Argoarchaeum ethanivorans</name>
    <dbReference type="NCBI Taxonomy" id="2608793"/>
    <lineage>
        <taxon>Archaea</taxon>
        <taxon>Methanobacteriati</taxon>
        <taxon>Methanobacteriota</taxon>
        <taxon>Stenosarchaea group</taxon>
        <taxon>Methanomicrobia</taxon>
        <taxon>Methanosarcinales</taxon>
        <taxon>Methanosarcinales incertae sedis</taxon>
        <taxon>GOM Arc I cluster</taxon>
        <taxon>Candidatus Argoarchaeum</taxon>
    </lineage>
</organism>
<dbReference type="Proteomes" id="UP000291831">
    <property type="component" value="Unassembled WGS sequence"/>
</dbReference>
<accession>A0A8B3S4V6</accession>
<comment type="caution">
    <text evidence="1">The sequence shown here is derived from an EMBL/GenBank/DDBJ whole genome shotgun (WGS) entry which is preliminary data.</text>
</comment>
<name>A0A8B3S4V6_9EURY</name>
<sequence>MHLIANTIKNRGLLVFLHLIANAIKSYFLHTEYAVLQKHSFAVLPAIENRGLLVFLHLIANTIKNYAVDSYFLHNEVVQLLG</sequence>
<evidence type="ECO:0000313" key="2">
    <source>
        <dbReference type="Proteomes" id="UP000291831"/>
    </source>
</evidence>
<gene>
    <name evidence="1" type="ORF">AEth_00463</name>
</gene>
<dbReference type="EMBL" id="RPGO01000005">
    <property type="protein sequence ID" value="RZB32785.1"/>
    <property type="molecule type" value="Genomic_DNA"/>
</dbReference>
<dbReference type="AlphaFoldDB" id="A0A8B3S4V6"/>
<proteinExistence type="predicted"/>